<feature type="transmembrane region" description="Helical" evidence="1">
    <location>
        <begin position="182"/>
        <end position="200"/>
    </location>
</feature>
<dbReference type="Proteomes" id="UP000262195">
    <property type="component" value="Unassembled WGS sequence"/>
</dbReference>
<evidence type="ECO:0000313" key="3">
    <source>
        <dbReference type="Proteomes" id="UP000262195"/>
    </source>
</evidence>
<dbReference type="AlphaFoldDB" id="A0A3D4S3T1"/>
<organism evidence="2 3">
    <name type="scientific">Bavariicoccus seileri</name>
    <dbReference type="NCBI Taxonomy" id="549685"/>
    <lineage>
        <taxon>Bacteria</taxon>
        <taxon>Bacillati</taxon>
        <taxon>Bacillota</taxon>
        <taxon>Bacilli</taxon>
        <taxon>Lactobacillales</taxon>
        <taxon>Enterococcaceae</taxon>
        <taxon>Bavariicoccus</taxon>
    </lineage>
</organism>
<comment type="caution">
    <text evidence="2">The sequence shown here is derived from an EMBL/GenBank/DDBJ whole genome shotgun (WGS) entry which is preliminary data.</text>
</comment>
<keyword evidence="1" id="KW-0812">Transmembrane</keyword>
<reference evidence="2 3" key="1">
    <citation type="journal article" date="2018" name="Nat. Biotechnol.">
        <title>A standardized bacterial taxonomy based on genome phylogeny substantially revises the tree of life.</title>
        <authorList>
            <person name="Parks D.H."/>
            <person name="Chuvochina M."/>
            <person name="Waite D.W."/>
            <person name="Rinke C."/>
            <person name="Skarshewski A."/>
            <person name="Chaumeil P.A."/>
            <person name="Hugenholtz P."/>
        </authorList>
    </citation>
    <scope>NUCLEOTIDE SEQUENCE [LARGE SCALE GENOMIC DNA]</scope>
    <source>
        <strain evidence="2">UBA11306</strain>
    </source>
</reference>
<evidence type="ECO:0008006" key="4">
    <source>
        <dbReference type="Google" id="ProtNLM"/>
    </source>
</evidence>
<gene>
    <name evidence="2" type="ORF">DIW15_00445</name>
</gene>
<dbReference type="EMBL" id="DQHO01000003">
    <property type="protein sequence ID" value="HCS93162.1"/>
    <property type="molecule type" value="Genomic_DNA"/>
</dbReference>
<sequence>MLNLIKVLLFEPQKLNITLRMKEPTYRKIFFLLAFISMLPLVFDGWLLLKQFGTDLRQLETAVPAFELNDDSELTLLDGEKPFVFYSDTFVLTVTDQSKPPVTNSSSGLLTVNMTRHHMQIAGMDTTMLLDYQEISPLNTEVLQQFIKTTVQLRYVYFFFYMAILYLFCCLMMLVIQWFYRILVMIVATSMGIMIAPNAFRRLTSVLSIMPVCVMAILESTHFSTSSSVFIGAALILYLTYRTFKITKRNVS</sequence>
<protein>
    <recommendedName>
        <fullName evidence="4">DUF1189 domain-containing protein</fullName>
    </recommendedName>
</protein>
<proteinExistence type="predicted"/>
<evidence type="ECO:0000256" key="1">
    <source>
        <dbReference type="SAM" id="Phobius"/>
    </source>
</evidence>
<accession>A0A3D4S3T1</accession>
<feature type="transmembrane region" description="Helical" evidence="1">
    <location>
        <begin position="155"/>
        <end position="175"/>
    </location>
</feature>
<feature type="transmembrane region" description="Helical" evidence="1">
    <location>
        <begin position="29"/>
        <end position="49"/>
    </location>
</feature>
<evidence type="ECO:0000313" key="2">
    <source>
        <dbReference type="EMBL" id="HCS93162.1"/>
    </source>
</evidence>
<dbReference type="Pfam" id="PF06691">
    <property type="entry name" value="DUF1189"/>
    <property type="match status" value="1"/>
</dbReference>
<feature type="transmembrane region" description="Helical" evidence="1">
    <location>
        <begin position="220"/>
        <end position="241"/>
    </location>
</feature>
<keyword evidence="1" id="KW-1133">Transmembrane helix</keyword>
<dbReference type="InterPro" id="IPR009574">
    <property type="entry name" value="DUF1189"/>
</dbReference>
<keyword evidence="1" id="KW-0472">Membrane</keyword>
<name>A0A3D4S3T1_9ENTE</name>